<feature type="region of interest" description="Disordered" evidence="1">
    <location>
        <begin position="1"/>
        <end position="41"/>
    </location>
</feature>
<feature type="compositionally biased region" description="Polar residues" evidence="1">
    <location>
        <begin position="28"/>
        <end position="38"/>
    </location>
</feature>
<proteinExistence type="predicted"/>
<comment type="caution">
    <text evidence="3">The sequence shown here is derived from an EMBL/GenBank/DDBJ whole genome shotgun (WGS) entry which is preliminary data.</text>
</comment>
<reference evidence="3" key="2">
    <citation type="journal article" date="2024" name="Plant">
        <title>Genomic evolution and insights into agronomic trait innovations of Sesamum species.</title>
        <authorList>
            <person name="Miao H."/>
            <person name="Wang L."/>
            <person name="Qu L."/>
            <person name="Liu H."/>
            <person name="Sun Y."/>
            <person name="Le M."/>
            <person name="Wang Q."/>
            <person name="Wei S."/>
            <person name="Zheng Y."/>
            <person name="Lin W."/>
            <person name="Duan Y."/>
            <person name="Cao H."/>
            <person name="Xiong S."/>
            <person name="Wang X."/>
            <person name="Wei L."/>
            <person name="Li C."/>
            <person name="Ma Q."/>
            <person name="Ju M."/>
            <person name="Zhao R."/>
            <person name="Li G."/>
            <person name="Mu C."/>
            <person name="Tian Q."/>
            <person name="Mei H."/>
            <person name="Zhang T."/>
            <person name="Gao T."/>
            <person name="Zhang H."/>
        </authorList>
    </citation>
    <scope>NUCLEOTIDE SEQUENCE</scope>
    <source>
        <strain evidence="3">KEN1</strain>
    </source>
</reference>
<dbReference type="PANTHER" id="PTHR31973:SF187">
    <property type="entry name" value="MUTATOR TRANSPOSASE MUDRA PROTEIN"/>
    <property type="match status" value="1"/>
</dbReference>
<dbReference type="PANTHER" id="PTHR31973">
    <property type="entry name" value="POLYPROTEIN, PUTATIVE-RELATED"/>
    <property type="match status" value="1"/>
</dbReference>
<gene>
    <name evidence="3" type="ORF">Slati_4531600</name>
</gene>
<evidence type="ECO:0000313" key="3">
    <source>
        <dbReference type="EMBL" id="KAL0391465.1"/>
    </source>
</evidence>
<dbReference type="EMBL" id="JACGWN010000018">
    <property type="protein sequence ID" value="KAL0391465.1"/>
    <property type="molecule type" value="Genomic_DNA"/>
</dbReference>
<evidence type="ECO:0000259" key="2">
    <source>
        <dbReference type="Pfam" id="PF10551"/>
    </source>
</evidence>
<feature type="compositionally biased region" description="Basic and acidic residues" evidence="1">
    <location>
        <begin position="13"/>
        <end position="22"/>
    </location>
</feature>
<protein>
    <recommendedName>
        <fullName evidence="2">MULE transposase domain-containing protein</fullName>
    </recommendedName>
</protein>
<dbReference type="InterPro" id="IPR018289">
    <property type="entry name" value="MULE_transposase_dom"/>
</dbReference>
<dbReference type="AlphaFoldDB" id="A0AAW2SG85"/>
<sequence>MSGGVYMGEGEEDGHGIEKEDVGEAMSNDGNEGVNANESEGVAGIEEVDVDVGEAVGIDGNEGVNANESEGAVGIEEVDVGEAVGIDGNEGVSDNESEGVVGTEEVEVGDGEGGESESNLIHHQPLSVLLDVGGLRGPWDDDIFSNRPENYTRTMLKTLSDCEEEELRSVRGSDDEGERCPEWNDRMDMGEVDLAVGMKFETKKNCRDVIRDWAIKSIKGRHTCAHRIVNRQANSKAKKYALELIKGDVKEQYSRLYDYCHTVGMKDGFLDGCRPIIGLDGCFLKGLYKGQLLAAIGRDPNENIYPIAFAFVEVEKFDSWLWFLRLLLRDIGSQEERGWAFISDRQKGLIDAVAELAPGAEHRFCLRHMYNNFKGKFKGLDLKKLFWKAASTYSVNQHLKHMKKLKKSIQKEVQSKHLMNG</sequence>
<name>A0AAW2SG85_9LAMI</name>
<dbReference type="Pfam" id="PF10551">
    <property type="entry name" value="MULE"/>
    <property type="match status" value="1"/>
</dbReference>
<feature type="domain" description="MULE transposase" evidence="2">
    <location>
        <begin position="277"/>
        <end position="372"/>
    </location>
</feature>
<reference evidence="3" key="1">
    <citation type="submission" date="2020-06" db="EMBL/GenBank/DDBJ databases">
        <authorList>
            <person name="Li T."/>
            <person name="Hu X."/>
            <person name="Zhang T."/>
            <person name="Song X."/>
            <person name="Zhang H."/>
            <person name="Dai N."/>
            <person name="Sheng W."/>
            <person name="Hou X."/>
            <person name="Wei L."/>
        </authorList>
    </citation>
    <scope>NUCLEOTIDE SEQUENCE</scope>
    <source>
        <strain evidence="3">KEN1</strain>
        <tissue evidence="3">Leaf</tissue>
    </source>
</reference>
<organism evidence="3">
    <name type="scientific">Sesamum latifolium</name>
    <dbReference type="NCBI Taxonomy" id="2727402"/>
    <lineage>
        <taxon>Eukaryota</taxon>
        <taxon>Viridiplantae</taxon>
        <taxon>Streptophyta</taxon>
        <taxon>Embryophyta</taxon>
        <taxon>Tracheophyta</taxon>
        <taxon>Spermatophyta</taxon>
        <taxon>Magnoliopsida</taxon>
        <taxon>eudicotyledons</taxon>
        <taxon>Gunneridae</taxon>
        <taxon>Pentapetalae</taxon>
        <taxon>asterids</taxon>
        <taxon>lamiids</taxon>
        <taxon>Lamiales</taxon>
        <taxon>Pedaliaceae</taxon>
        <taxon>Sesamum</taxon>
    </lineage>
</organism>
<evidence type="ECO:0000256" key="1">
    <source>
        <dbReference type="SAM" id="MobiDB-lite"/>
    </source>
</evidence>
<accession>A0AAW2SG85</accession>